<name>A0AA36AHU2_OCTVU</name>
<protein>
    <submittedName>
        <fullName evidence="1">Uncharacterized protein</fullName>
    </submittedName>
</protein>
<dbReference type="EMBL" id="OX597814">
    <property type="protein sequence ID" value="CAI9716431.1"/>
    <property type="molecule type" value="Genomic_DNA"/>
</dbReference>
<dbReference type="Proteomes" id="UP001162480">
    <property type="component" value="Chromosome 1"/>
</dbReference>
<sequence length="103" mass="12104">MKHCVMRTFYEVNKTGEKEGVKKRAREMGDRKKVGETGDKIDPNYLRMEIYRRRISVIFMTELSLIHSTIHKAEIRTDSTLASDMKIFERDIDDECENVCDEA</sequence>
<accession>A0AA36AHU2</accession>
<evidence type="ECO:0000313" key="2">
    <source>
        <dbReference type="Proteomes" id="UP001162480"/>
    </source>
</evidence>
<gene>
    <name evidence="1" type="ORF">OCTVUL_1B026906</name>
</gene>
<dbReference type="AlphaFoldDB" id="A0AA36AHU2"/>
<evidence type="ECO:0000313" key="1">
    <source>
        <dbReference type="EMBL" id="CAI9716431.1"/>
    </source>
</evidence>
<organism evidence="1 2">
    <name type="scientific">Octopus vulgaris</name>
    <name type="common">Common octopus</name>
    <dbReference type="NCBI Taxonomy" id="6645"/>
    <lineage>
        <taxon>Eukaryota</taxon>
        <taxon>Metazoa</taxon>
        <taxon>Spiralia</taxon>
        <taxon>Lophotrochozoa</taxon>
        <taxon>Mollusca</taxon>
        <taxon>Cephalopoda</taxon>
        <taxon>Coleoidea</taxon>
        <taxon>Octopodiformes</taxon>
        <taxon>Octopoda</taxon>
        <taxon>Incirrata</taxon>
        <taxon>Octopodidae</taxon>
        <taxon>Octopus</taxon>
    </lineage>
</organism>
<keyword evidence="2" id="KW-1185">Reference proteome</keyword>
<reference evidence="1" key="1">
    <citation type="submission" date="2023-08" db="EMBL/GenBank/DDBJ databases">
        <authorList>
            <person name="Alioto T."/>
            <person name="Alioto T."/>
            <person name="Gomez Garrido J."/>
        </authorList>
    </citation>
    <scope>NUCLEOTIDE SEQUENCE</scope>
</reference>
<proteinExistence type="predicted"/>